<evidence type="ECO:0000256" key="1">
    <source>
        <dbReference type="SAM" id="MobiDB-lite"/>
    </source>
</evidence>
<feature type="domain" description="DUF11" evidence="2">
    <location>
        <begin position="106"/>
        <end position="200"/>
    </location>
</feature>
<dbReference type="Gene3D" id="2.60.40.1140">
    <property type="entry name" value="Collagen-binding surface protein Cna, B-type domain"/>
    <property type="match status" value="1"/>
</dbReference>
<dbReference type="Gene3D" id="2.60.40.10">
    <property type="entry name" value="Immunoglobulins"/>
    <property type="match status" value="1"/>
</dbReference>
<dbReference type="EMBL" id="JPME01000002">
    <property type="protein sequence ID" value="KEZ91910.1"/>
    <property type="molecule type" value="Genomic_DNA"/>
</dbReference>
<dbReference type="InterPro" id="IPR008966">
    <property type="entry name" value="Adhesion_dom_sf"/>
</dbReference>
<dbReference type="NCBIfam" id="TIGR01451">
    <property type="entry name" value="B_ant_repeat"/>
    <property type="match status" value="1"/>
</dbReference>
<dbReference type="InterPro" id="IPR047589">
    <property type="entry name" value="DUF11_rpt"/>
</dbReference>
<evidence type="ECO:0000313" key="5">
    <source>
        <dbReference type="EMBL" id="KEZ91910.1"/>
    </source>
</evidence>
<dbReference type="STRING" id="29354.IO98_01685"/>
<dbReference type="AlphaFoldDB" id="A0A084JSH6"/>
<reference evidence="5 6" key="1">
    <citation type="submission" date="2014-07" db="EMBL/GenBank/DDBJ databases">
        <title>Draft genome of Clostridium celerecrescens 152B isolated from sediments associated with methane hydrate from Krishna Godavari basin.</title>
        <authorList>
            <person name="Honkalas V.S."/>
            <person name="Dabir A.P."/>
            <person name="Arora P."/>
            <person name="Dhakephalkar P.K."/>
        </authorList>
    </citation>
    <scope>NUCLEOTIDE SEQUENCE [LARGE SCALE GENOMIC DNA]</scope>
    <source>
        <strain evidence="5 6">152B</strain>
    </source>
</reference>
<gene>
    <name evidence="5" type="ORF">IO98_01685</name>
</gene>
<sequence>MVPGSFTVSGDTTPAYSYNKDDKKLSYTFPANSISPKTITFKTSIPDKNYYGSGGQTVTNKAVLKDQTNTVVKDNSGQVNFTPPKWIEKSGQTNDKGEIGGDYSPSGRTITWTIIANHEGADLKNVVITDKLPEGLTFLKATLYNPADDLTGSSITPTGNDYELGNINSKVKLVIETQVPDTSSTTTEATYTNHASITWDDFPSGVSGGKIETPGVGITIGYAAIKKTGVPDPKNRTVNWKVTVDARNQSDLTNLKVYDLLVYGDRGFDAAKIDSWPEGITANHIDPKTIRYNQKYNENFKDDGGSGVELFSIYTLTQDGTPVADLLEFTNLSNTRSNVFSFDTLVLNPDIFASNTNKRIYNTAMLFNGTTKLAEATADPEYKSKILSKEMLKRDAFPDPTAVENANMVTTNAADGFNYQEKSVIYRLSVNADNMDLTGSQKDVNGSLLGAATVTDTLPVGWEFSEIIPGQDFLIFEATPNSSPLAAKNKLDTVAGMTVAFDRTKSPQTASFTFQTLNKPYVILVKAKPTEDTIKDYFSNSNTNTVRNSLGLKTENWQPGVSVNRDVSISNKIFNKADGLRKEDGVVEWTLKYMPYELSHPGQRKIEDTLPIGLDLRMDKNGNLLLEDNITVKEMTLKPDGSYETGSEVSLELGKNIFYNNALHMLTFIIPDNSKAYQLTYLTDVTGPVGDGLSNTANLIAENGSISNDQKTYFVLSQDGSATLQRNGWLDIFKTDGANMPLPGAKFTLFTSDGTTVIREGISDRDGKIRLKVIPDGTYLLKETAPPSGGYSLEGVTHTVTITRDGSTITTSIDGKTGANSNELHVQNFKDSDIGSLTISKTVEGNAGDRDKAFTFHVTVEGAGDRNYPSNIGNILFTNDNATLLLKHGENITISNLPSGAEYKVTEDAASLDNHLPTYTGQNGTITSGVPQVATVTNTKNEVPSQSVTQQAETNSPEQPFSYGKTTRK</sequence>
<evidence type="ECO:0008006" key="7">
    <source>
        <dbReference type="Google" id="ProtNLM"/>
    </source>
</evidence>
<dbReference type="Pfam" id="PF24547">
    <property type="entry name" value="DUF7601"/>
    <property type="match status" value="1"/>
</dbReference>
<evidence type="ECO:0000313" key="6">
    <source>
        <dbReference type="Proteomes" id="UP000028525"/>
    </source>
</evidence>
<comment type="caution">
    <text evidence="5">The sequence shown here is derived from an EMBL/GenBank/DDBJ whole genome shotgun (WGS) entry which is preliminary data.</text>
</comment>
<feature type="domain" description="DUF7601" evidence="4">
    <location>
        <begin position="835"/>
        <end position="940"/>
    </location>
</feature>
<dbReference type="InterPro" id="IPR001434">
    <property type="entry name" value="OmcB-like_DUF11"/>
</dbReference>
<dbReference type="SUPFAM" id="SSF49401">
    <property type="entry name" value="Bacterial adhesins"/>
    <property type="match status" value="2"/>
</dbReference>
<name>A0A084JSH6_9FIRM</name>
<feature type="region of interest" description="Disordered" evidence="1">
    <location>
        <begin position="941"/>
        <end position="969"/>
    </location>
</feature>
<dbReference type="Pfam" id="PF01345">
    <property type="entry name" value="DUF11"/>
    <property type="match status" value="1"/>
</dbReference>
<dbReference type="InterPro" id="IPR041033">
    <property type="entry name" value="SpaA_PFL_dom_1"/>
</dbReference>
<dbReference type="RefSeq" id="WP_038277373.1">
    <property type="nucleotide sequence ID" value="NZ_JPME01000002.1"/>
</dbReference>
<accession>A0A084JSH6</accession>
<evidence type="ECO:0000259" key="4">
    <source>
        <dbReference type="Pfam" id="PF24547"/>
    </source>
</evidence>
<feature type="region of interest" description="Disordered" evidence="1">
    <location>
        <begin position="75"/>
        <end position="102"/>
    </location>
</feature>
<feature type="domain" description="SpaA-like prealbumin fold" evidence="3">
    <location>
        <begin position="730"/>
        <end position="816"/>
    </location>
</feature>
<dbReference type="InterPro" id="IPR055382">
    <property type="entry name" value="DUF7601"/>
</dbReference>
<dbReference type="SUPFAM" id="SSF49478">
    <property type="entry name" value="Cna protein B-type domain"/>
    <property type="match status" value="1"/>
</dbReference>
<evidence type="ECO:0000259" key="3">
    <source>
        <dbReference type="Pfam" id="PF17802"/>
    </source>
</evidence>
<dbReference type="Pfam" id="PF17802">
    <property type="entry name" value="SpaA"/>
    <property type="match status" value="1"/>
</dbReference>
<organism evidence="5 6">
    <name type="scientific">Lacrimispora celerecrescens</name>
    <dbReference type="NCBI Taxonomy" id="29354"/>
    <lineage>
        <taxon>Bacteria</taxon>
        <taxon>Bacillati</taxon>
        <taxon>Bacillota</taxon>
        <taxon>Clostridia</taxon>
        <taxon>Lachnospirales</taxon>
        <taxon>Lachnospiraceae</taxon>
        <taxon>Lacrimispora</taxon>
    </lineage>
</organism>
<protein>
    <recommendedName>
        <fullName evidence="7">Prealbumin-like fold domain-containing protein</fullName>
    </recommendedName>
</protein>
<proteinExistence type="predicted"/>
<dbReference type="Gene3D" id="2.60.40.740">
    <property type="match status" value="2"/>
</dbReference>
<evidence type="ECO:0000259" key="2">
    <source>
        <dbReference type="Pfam" id="PF01345"/>
    </source>
</evidence>
<keyword evidence="6" id="KW-1185">Reference proteome</keyword>
<dbReference type="InterPro" id="IPR013783">
    <property type="entry name" value="Ig-like_fold"/>
</dbReference>
<dbReference type="Proteomes" id="UP000028525">
    <property type="component" value="Unassembled WGS sequence"/>
</dbReference>
<feature type="compositionally biased region" description="Polar residues" evidence="1">
    <location>
        <begin position="941"/>
        <end position="959"/>
    </location>
</feature>